<dbReference type="Proteomes" id="UP000254029">
    <property type="component" value="Unassembled WGS sequence"/>
</dbReference>
<organism evidence="1 2">
    <name type="scientific">Chromobacterium violaceum</name>
    <dbReference type="NCBI Taxonomy" id="536"/>
    <lineage>
        <taxon>Bacteria</taxon>
        <taxon>Pseudomonadati</taxon>
        <taxon>Pseudomonadota</taxon>
        <taxon>Betaproteobacteria</taxon>
        <taxon>Neisseriales</taxon>
        <taxon>Chromobacteriaceae</taxon>
        <taxon>Chromobacterium</taxon>
    </lineage>
</organism>
<sequence length="207" mass="23203">MDEKQAHAPDGYWKDAKGHLVPESLIKPIDRERDNLVRALVKDAQELSEVLGRFKDRAFGDIAAFVDLSTEQYGAALGGKKGNLTLYSFDGRYKINRASQDKIGFDERLQAARAKIDECLADWTAGARPELQVIVNEAFATDKQGQINTGRVLALRRYDIQDERWKEAMTAIGEAVQVVASRSYIRVYERVGDTDQYRPIPLDIAGA</sequence>
<reference evidence="1 2" key="1">
    <citation type="submission" date="2018-06" db="EMBL/GenBank/DDBJ databases">
        <authorList>
            <consortium name="Pathogen Informatics"/>
            <person name="Doyle S."/>
        </authorList>
    </citation>
    <scope>NUCLEOTIDE SEQUENCE [LARGE SCALE GENOMIC DNA]</scope>
    <source>
        <strain evidence="1 2">NCTC8684</strain>
    </source>
</reference>
<name>A0AAX2MA36_CHRVL</name>
<gene>
    <name evidence="1" type="ORF">NCTC8684_02126</name>
</gene>
<protein>
    <submittedName>
        <fullName evidence="1">Protein of uncharacterized function (DUF3164)</fullName>
    </submittedName>
</protein>
<dbReference type="InterPro" id="IPR021505">
    <property type="entry name" value="Phage_B3_Orf6"/>
</dbReference>
<dbReference type="EMBL" id="UIGR01000001">
    <property type="protein sequence ID" value="SUX33038.1"/>
    <property type="molecule type" value="Genomic_DNA"/>
</dbReference>
<comment type="caution">
    <text evidence="1">The sequence shown here is derived from an EMBL/GenBank/DDBJ whole genome shotgun (WGS) entry which is preliminary data.</text>
</comment>
<dbReference type="AlphaFoldDB" id="A0AAX2MA36"/>
<evidence type="ECO:0000313" key="2">
    <source>
        <dbReference type="Proteomes" id="UP000254029"/>
    </source>
</evidence>
<dbReference type="RefSeq" id="WP_076227139.1">
    <property type="nucleotide sequence ID" value="NZ_JBHMEH010000133.1"/>
</dbReference>
<accession>A0AAX2MA36</accession>
<proteinExistence type="predicted"/>
<evidence type="ECO:0000313" key="1">
    <source>
        <dbReference type="EMBL" id="SUX33038.1"/>
    </source>
</evidence>
<dbReference type="Pfam" id="PF11363">
    <property type="entry name" value="DUF3164"/>
    <property type="match status" value="1"/>
</dbReference>